<evidence type="ECO:0000256" key="1">
    <source>
        <dbReference type="ARBA" id="ARBA00022737"/>
    </source>
</evidence>
<feature type="region of interest" description="Disordered" evidence="3">
    <location>
        <begin position="1"/>
        <end position="28"/>
    </location>
</feature>
<feature type="domain" description="Ig-like" evidence="4">
    <location>
        <begin position="280"/>
        <end position="367"/>
    </location>
</feature>
<dbReference type="GO" id="GO:0016020">
    <property type="term" value="C:membrane"/>
    <property type="evidence" value="ECO:0007669"/>
    <property type="project" value="UniProtKB-SubCell"/>
</dbReference>
<dbReference type="EMBL" id="JAXCGZ010017316">
    <property type="protein sequence ID" value="KAK7068304.1"/>
    <property type="molecule type" value="Genomic_DNA"/>
</dbReference>
<evidence type="ECO:0000256" key="2">
    <source>
        <dbReference type="ARBA" id="ARBA00023157"/>
    </source>
</evidence>
<keyword evidence="1" id="KW-0677">Repeat</keyword>
<evidence type="ECO:0000256" key="3">
    <source>
        <dbReference type="SAM" id="MobiDB-lite"/>
    </source>
</evidence>
<dbReference type="Gene3D" id="2.60.40.10">
    <property type="entry name" value="Immunoglobulins"/>
    <property type="match status" value="3"/>
</dbReference>
<dbReference type="InterPro" id="IPR036179">
    <property type="entry name" value="Ig-like_dom_sf"/>
</dbReference>
<organism evidence="5 6">
    <name type="scientific">Halocaridina rubra</name>
    <name type="common">Hawaiian red shrimp</name>
    <dbReference type="NCBI Taxonomy" id="373956"/>
    <lineage>
        <taxon>Eukaryota</taxon>
        <taxon>Metazoa</taxon>
        <taxon>Ecdysozoa</taxon>
        <taxon>Arthropoda</taxon>
        <taxon>Crustacea</taxon>
        <taxon>Multicrustacea</taxon>
        <taxon>Malacostraca</taxon>
        <taxon>Eumalacostraca</taxon>
        <taxon>Eucarida</taxon>
        <taxon>Decapoda</taxon>
        <taxon>Pleocyemata</taxon>
        <taxon>Caridea</taxon>
        <taxon>Atyoidea</taxon>
        <taxon>Atyidae</taxon>
        <taxon>Halocaridina</taxon>
    </lineage>
</organism>
<dbReference type="AlphaFoldDB" id="A0AAN8ZYR6"/>
<reference evidence="5 6" key="1">
    <citation type="submission" date="2023-11" db="EMBL/GenBank/DDBJ databases">
        <title>Halocaridina rubra genome assembly.</title>
        <authorList>
            <person name="Smith C."/>
        </authorList>
    </citation>
    <scope>NUCLEOTIDE SEQUENCE [LARGE SCALE GENOMIC DNA]</scope>
    <source>
        <strain evidence="5">EP-1</strain>
        <tissue evidence="5">Whole</tissue>
    </source>
</reference>
<sequence length="395" mass="45046">MAREYMIENASSERDSGNYSCRASNSQRDVTSEPTSVYINVMPLDYSNVTLVPDHPNITDIAEDELRWLVMYRAYPEPIFIWKKEGKLLVDSSRSDGDKRYKLEQKLQDGQIFLEISSPTTTDIGTYTLDAMIRKDDKIVAEHQVLLSYFTPVAPNFTVVEINPESPNGVIPFEETITMTCKSQGYPKPDLTLEFKQCFDSGNCTNFAPVSEDHTYSSSPSEETVVNATSVWSTKARIHGYYRCVGENRHGTQLSAAKEFSVAEGPHEVLSLEVMVNGDPKLGQETEVIEGDNVTIRCRGNKMRTSSNLEWTLNTSPLDLKDHPNTLLRQVDTDLSYVSEYVIKSITLQTTDLDFQCFDSQERGAVTRTRIYVNRKYFYFRLYIKNYFVMMEIPT</sequence>
<dbReference type="SUPFAM" id="SSF48726">
    <property type="entry name" value="Immunoglobulin"/>
    <property type="match status" value="2"/>
</dbReference>
<feature type="compositionally biased region" description="Polar residues" evidence="3">
    <location>
        <begin position="17"/>
        <end position="28"/>
    </location>
</feature>
<dbReference type="Proteomes" id="UP001381693">
    <property type="component" value="Unassembled WGS sequence"/>
</dbReference>
<dbReference type="InterPro" id="IPR013783">
    <property type="entry name" value="Ig-like_fold"/>
</dbReference>
<evidence type="ECO:0000259" key="4">
    <source>
        <dbReference type="PROSITE" id="PS50835"/>
    </source>
</evidence>
<comment type="caution">
    <text evidence="5">The sequence shown here is derived from an EMBL/GenBank/DDBJ whole genome shotgun (WGS) entry which is preliminary data.</text>
</comment>
<dbReference type="PROSITE" id="PS50835">
    <property type="entry name" value="IG_LIKE"/>
    <property type="match status" value="2"/>
</dbReference>
<feature type="compositionally biased region" description="Basic and acidic residues" evidence="3">
    <location>
        <begin position="1"/>
        <end position="16"/>
    </location>
</feature>
<protein>
    <recommendedName>
        <fullName evidence="4">Ig-like domain-containing protein</fullName>
    </recommendedName>
</protein>
<name>A0AAN8ZYR6_HALRR</name>
<evidence type="ECO:0000313" key="6">
    <source>
        <dbReference type="Proteomes" id="UP001381693"/>
    </source>
</evidence>
<dbReference type="PANTHER" id="PTHR44170">
    <property type="entry name" value="PROTEIN SIDEKICK"/>
    <property type="match status" value="1"/>
</dbReference>
<dbReference type="GO" id="GO:0098609">
    <property type="term" value="P:cell-cell adhesion"/>
    <property type="evidence" value="ECO:0007669"/>
    <property type="project" value="TreeGrafter"/>
</dbReference>
<gene>
    <name evidence="5" type="ORF">SK128_026674</name>
</gene>
<dbReference type="InterPro" id="IPR007110">
    <property type="entry name" value="Ig-like_dom"/>
</dbReference>
<evidence type="ECO:0000313" key="5">
    <source>
        <dbReference type="EMBL" id="KAK7068304.1"/>
    </source>
</evidence>
<keyword evidence="6" id="KW-1185">Reference proteome</keyword>
<dbReference type="PANTHER" id="PTHR44170:SF6">
    <property type="entry name" value="CONTACTIN"/>
    <property type="match status" value="1"/>
</dbReference>
<proteinExistence type="predicted"/>
<keyword evidence="2" id="KW-1015">Disulfide bond</keyword>
<accession>A0AAN8ZYR6</accession>
<feature type="domain" description="Ig-like" evidence="4">
    <location>
        <begin position="155"/>
        <end position="261"/>
    </location>
</feature>